<name>A0A9D4XVR5_PEA</name>
<proteinExistence type="predicted"/>
<dbReference type="Gramene" id="Psat03G0275800-T1">
    <property type="protein sequence ID" value="KAI5427467.1"/>
    <property type="gene ID" value="KIW84_032758"/>
</dbReference>
<dbReference type="EMBL" id="JAMSHJ010000003">
    <property type="protein sequence ID" value="KAI5427467.1"/>
    <property type="molecule type" value="Genomic_DNA"/>
</dbReference>
<feature type="region of interest" description="Disordered" evidence="1">
    <location>
        <begin position="109"/>
        <end position="132"/>
    </location>
</feature>
<gene>
    <name evidence="2" type="ORF">KIW84_032758</name>
</gene>
<reference evidence="2 3" key="1">
    <citation type="journal article" date="2022" name="Nat. Genet.">
        <title>Improved pea reference genome and pan-genome highlight genomic features and evolutionary characteristics.</title>
        <authorList>
            <person name="Yang T."/>
            <person name="Liu R."/>
            <person name="Luo Y."/>
            <person name="Hu S."/>
            <person name="Wang D."/>
            <person name="Wang C."/>
            <person name="Pandey M.K."/>
            <person name="Ge S."/>
            <person name="Xu Q."/>
            <person name="Li N."/>
            <person name="Li G."/>
            <person name="Huang Y."/>
            <person name="Saxena R.K."/>
            <person name="Ji Y."/>
            <person name="Li M."/>
            <person name="Yan X."/>
            <person name="He Y."/>
            <person name="Liu Y."/>
            <person name="Wang X."/>
            <person name="Xiang C."/>
            <person name="Varshney R.K."/>
            <person name="Ding H."/>
            <person name="Gao S."/>
            <person name="Zong X."/>
        </authorList>
    </citation>
    <scope>NUCLEOTIDE SEQUENCE [LARGE SCALE GENOMIC DNA]</scope>
    <source>
        <strain evidence="2 3">cv. Zhongwan 6</strain>
    </source>
</reference>
<protein>
    <submittedName>
        <fullName evidence="2">Uncharacterized protein</fullName>
    </submittedName>
</protein>
<dbReference type="Proteomes" id="UP001058974">
    <property type="component" value="Chromosome 3"/>
</dbReference>
<evidence type="ECO:0000256" key="1">
    <source>
        <dbReference type="SAM" id="MobiDB-lite"/>
    </source>
</evidence>
<organism evidence="2 3">
    <name type="scientific">Pisum sativum</name>
    <name type="common">Garden pea</name>
    <name type="synonym">Lathyrus oleraceus</name>
    <dbReference type="NCBI Taxonomy" id="3888"/>
    <lineage>
        <taxon>Eukaryota</taxon>
        <taxon>Viridiplantae</taxon>
        <taxon>Streptophyta</taxon>
        <taxon>Embryophyta</taxon>
        <taxon>Tracheophyta</taxon>
        <taxon>Spermatophyta</taxon>
        <taxon>Magnoliopsida</taxon>
        <taxon>eudicotyledons</taxon>
        <taxon>Gunneridae</taxon>
        <taxon>Pentapetalae</taxon>
        <taxon>rosids</taxon>
        <taxon>fabids</taxon>
        <taxon>Fabales</taxon>
        <taxon>Fabaceae</taxon>
        <taxon>Papilionoideae</taxon>
        <taxon>50 kb inversion clade</taxon>
        <taxon>NPAAA clade</taxon>
        <taxon>Hologalegina</taxon>
        <taxon>IRL clade</taxon>
        <taxon>Fabeae</taxon>
        <taxon>Lathyrus</taxon>
    </lineage>
</organism>
<dbReference type="AlphaFoldDB" id="A0A9D4XVR5"/>
<feature type="compositionally biased region" description="Basic and acidic residues" evidence="1">
    <location>
        <begin position="118"/>
        <end position="132"/>
    </location>
</feature>
<evidence type="ECO:0000313" key="2">
    <source>
        <dbReference type="EMBL" id="KAI5427467.1"/>
    </source>
</evidence>
<evidence type="ECO:0000313" key="3">
    <source>
        <dbReference type="Proteomes" id="UP001058974"/>
    </source>
</evidence>
<comment type="caution">
    <text evidence="2">The sequence shown here is derived from an EMBL/GenBank/DDBJ whole genome shotgun (WGS) entry which is preliminary data.</text>
</comment>
<sequence>MEDRGESFLLGVSGRIYLLHFVSQFNANALKNIGSLYCDDDEIKSQFNKETFDDENDSFGTEASCCENELGESQTCYLFPPYVQSSDEAQREPIVEASKKWIDPEASLNEKGGAAVDEIPKESDFGGASKDS</sequence>
<accession>A0A9D4XVR5</accession>
<keyword evidence="3" id="KW-1185">Reference proteome</keyword>